<reference evidence="2" key="1">
    <citation type="journal article" date="2017" name="Plant J.">
        <title>The pomegranate (Punica granatum L.) genome and the genomics of punicalagin biosynthesis.</title>
        <authorList>
            <person name="Qin G."/>
            <person name="Xu C."/>
            <person name="Ming R."/>
            <person name="Tang H."/>
            <person name="Guyot R."/>
            <person name="Kramer E.M."/>
            <person name="Hu Y."/>
            <person name="Yi X."/>
            <person name="Qi Y."/>
            <person name="Xu X."/>
            <person name="Gao Z."/>
            <person name="Pan H."/>
            <person name="Jian J."/>
            <person name="Tian Y."/>
            <person name="Yue Z."/>
            <person name="Xu Y."/>
        </authorList>
    </citation>
    <scope>NUCLEOTIDE SEQUENCE [LARGE SCALE GENOMIC DNA]</scope>
    <source>
        <strain evidence="2">cv. Dabenzi</strain>
    </source>
</reference>
<protein>
    <submittedName>
        <fullName evidence="1">Uncharacterized protein</fullName>
    </submittedName>
</protein>
<evidence type="ECO:0000313" key="1">
    <source>
        <dbReference type="EMBL" id="OWM64658.1"/>
    </source>
</evidence>
<proteinExistence type="predicted"/>
<dbReference type="EMBL" id="MTKT01005808">
    <property type="protein sequence ID" value="OWM64658.1"/>
    <property type="molecule type" value="Genomic_DNA"/>
</dbReference>
<sequence length="77" mass="8275">MVGLVFRVVLVCQGCPDLAMRDSSSGLVSIDEGLSVVFKLLKIFWLREGKLASCIEKEEAEIFGAKGNKPGESSGLD</sequence>
<evidence type="ECO:0000313" key="2">
    <source>
        <dbReference type="Proteomes" id="UP000197138"/>
    </source>
</evidence>
<dbReference type="Proteomes" id="UP000197138">
    <property type="component" value="Unassembled WGS sequence"/>
</dbReference>
<organism evidence="1 2">
    <name type="scientific">Punica granatum</name>
    <name type="common">Pomegranate</name>
    <dbReference type="NCBI Taxonomy" id="22663"/>
    <lineage>
        <taxon>Eukaryota</taxon>
        <taxon>Viridiplantae</taxon>
        <taxon>Streptophyta</taxon>
        <taxon>Embryophyta</taxon>
        <taxon>Tracheophyta</taxon>
        <taxon>Spermatophyta</taxon>
        <taxon>Magnoliopsida</taxon>
        <taxon>eudicotyledons</taxon>
        <taxon>Gunneridae</taxon>
        <taxon>Pentapetalae</taxon>
        <taxon>rosids</taxon>
        <taxon>malvids</taxon>
        <taxon>Myrtales</taxon>
        <taxon>Lythraceae</taxon>
        <taxon>Punica</taxon>
    </lineage>
</organism>
<dbReference type="AlphaFoldDB" id="A0A218VWQ5"/>
<gene>
    <name evidence="1" type="ORF">CDL15_Pgr012310</name>
</gene>
<comment type="caution">
    <text evidence="1">The sequence shown here is derived from an EMBL/GenBank/DDBJ whole genome shotgun (WGS) entry which is preliminary data.</text>
</comment>
<accession>A0A218VWQ5</accession>
<name>A0A218VWQ5_PUNGR</name>